<name>A0ABD0WKT8_UMBPY</name>
<dbReference type="PANTHER" id="PTHR11481:SF64">
    <property type="entry name" value="FC RECEPTOR-LIKE PROTEIN 4"/>
    <property type="match status" value="1"/>
</dbReference>
<dbReference type="EMBL" id="JAGEUA010000007">
    <property type="protein sequence ID" value="KAL0970533.1"/>
    <property type="molecule type" value="Genomic_DNA"/>
</dbReference>
<evidence type="ECO:0000256" key="3">
    <source>
        <dbReference type="SAM" id="Phobius"/>
    </source>
</evidence>
<sequence>MEHTCVALMMFSTMVNSGPGTGNATLSIRPDRSQFFEYESVSLRCEVQGSSTGWRLKRYTATGKHFDSDINYEIHTAKTSDSGEYWCESGSGVQSKAVNITVHDGSVILKSPALPVPKGRSVTLRCKHKTPLSDLTADFYRDGSIIGRDLKGELTIPAVSGLYKCIVPLKGESPASKMAATESAATTLIVRPEGSDFFEYESMTLSCEVQGSSTGWRLKRYKTTGTISDSVVDRGFNPGPKYIVATSKTSDSGVYRCESDSGEHSNVVNITVHGGSVILESPALPVTEGHSVTLRCRYQTTPSNLTADFYKDGSLIRTQSTGEMTIPIVNKSDEGQYWCRHHKLGRSPDRRMTVTGSTPSPSIPVLSMSLSRLLCSLLVVTPYLMVTIVLLVKMCIQGNRRRKQGSCCK</sequence>
<keyword evidence="3" id="KW-1133">Transmembrane helix</keyword>
<dbReference type="SUPFAM" id="SSF48726">
    <property type="entry name" value="Immunoglobulin"/>
    <property type="match status" value="4"/>
</dbReference>
<evidence type="ECO:0000313" key="6">
    <source>
        <dbReference type="Proteomes" id="UP001557470"/>
    </source>
</evidence>
<dbReference type="InterPro" id="IPR013783">
    <property type="entry name" value="Ig-like_fold"/>
</dbReference>
<feature type="domain" description="Ig-like" evidence="4">
    <location>
        <begin position="174"/>
        <end position="273"/>
    </location>
</feature>
<dbReference type="InterPro" id="IPR036179">
    <property type="entry name" value="Ig-like_dom_sf"/>
</dbReference>
<keyword evidence="3" id="KW-0472">Membrane</keyword>
<protein>
    <recommendedName>
        <fullName evidence="4">Ig-like domain-containing protein</fullName>
    </recommendedName>
</protein>
<dbReference type="PROSITE" id="PS50835">
    <property type="entry name" value="IG_LIKE"/>
    <property type="match status" value="2"/>
</dbReference>
<gene>
    <name evidence="5" type="ORF">UPYG_G00243370</name>
</gene>
<dbReference type="Proteomes" id="UP001557470">
    <property type="component" value="Unassembled WGS sequence"/>
</dbReference>
<dbReference type="PANTHER" id="PTHR11481">
    <property type="entry name" value="IMMUNOGLOBULIN FC RECEPTOR"/>
    <property type="match status" value="1"/>
</dbReference>
<reference evidence="5 6" key="1">
    <citation type="submission" date="2024-06" db="EMBL/GenBank/DDBJ databases">
        <authorList>
            <person name="Pan Q."/>
            <person name="Wen M."/>
            <person name="Jouanno E."/>
            <person name="Zahm M."/>
            <person name="Klopp C."/>
            <person name="Cabau C."/>
            <person name="Louis A."/>
            <person name="Berthelot C."/>
            <person name="Parey E."/>
            <person name="Roest Crollius H."/>
            <person name="Montfort J."/>
            <person name="Robinson-Rechavi M."/>
            <person name="Bouchez O."/>
            <person name="Lampietro C."/>
            <person name="Lopez Roques C."/>
            <person name="Donnadieu C."/>
            <person name="Postlethwait J."/>
            <person name="Bobe J."/>
            <person name="Verreycken H."/>
            <person name="Guiguen Y."/>
        </authorList>
    </citation>
    <scope>NUCLEOTIDE SEQUENCE [LARGE SCALE GENOMIC DNA]</scope>
    <source>
        <strain evidence="5">Up_M1</strain>
        <tissue evidence="5">Testis</tissue>
    </source>
</reference>
<evidence type="ECO:0000259" key="4">
    <source>
        <dbReference type="PROSITE" id="PS50835"/>
    </source>
</evidence>
<comment type="caution">
    <text evidence="5">The sequence shown here is derived from an EMBL/GenBank/DDBJ whole genome shotgun (WGS) entry which is preliminary data.</text>
</comment>
<dbReference type="InterPro" id="IPR003599">
    <property type="entry name" value="Ig_sub"/>
</dbReference>
<dbReference type="Pfam" id="PF13927">
    <property type="entry name" value="Ig_3"/>
    <property type="match status" value="1"/>
</dbReference>
<dbReference type="AlphaFoldDB" id="A0ABD0WKT8"/>
<dbReference type="Gene3D" id="2.60.40.10">
    <property type="entry name" value="Immunoglobulins"/>
    <property type="match status" value="4"/>
</dbReference>
<dbReference type="InterPro" id="IPR007110">
    <property type="entry name" value="Ig-like_dom"/>
</dbReference>
<evidence type="ECO:0000313" key="5">
    <source>
        <dbReference type="EMBL" id="KAL0970533.1"/>
    </source>
</evidence>
<feature type="transmembrane region" description="Helical" evidence="3">
    <location>
        <begin position="370"/>
        <end position="392"/>
    </location>
</feature>
<proteinExistence type="predicted"/>
<keyword evidence="6" id="KW-1185">Reference proteome</keyword>
<accession>A0ABD0WKT8</accession>
<feature type="domain" description="Ig-like" evidence="4">
    <location>
        <begin position="275"/>
        <end position="355"/>
    </location>
</feature>
<keyword evidence="2" id="KW-1015">Disulfide bond</keyword>
<keyword evidence="3" id="KW-0812">Transmembrane</keyword>
<keyword evidence="1" id="KW-0732">Signal</keyword>
<dbReference type="InterPro" id="IPR050488">
    <property type="entry name" value="Ig_Fc_receptor"/>
</dbReference>
<organism evidence="5 6">
    <name type="scientific">Umbra pygmaea</name>
    <name type="common">Eastern mudminnow</name>
    <dbReference type="NCBI Taxonomy" id="75934"/>
    <lineage>
        <taxon>Eukaryota</taxon>
        <taxon>Metazoa</taxon>
        <taxon>Chordata</taxon>
        <taxon>Craniata</taxon>
        <taxon>Vertebrata</taxon>
        <taxon>Euteleostomi</taxon>
        <taxon>Actinopterygii</taxon>
        <taxon>Neopterygii</taxon>
        <taxon>Teleostei</taxon>
        <taxon>Protacanthopterygii</taxon>
        <taxon>Esociformes</taxon>
        <taxon>Umbridae</taxon>
        <taxon>Umbra</taxon>
    </lineage>
</organism>
<dbReference type="SMART" id="SM00409">
    <property type="entry name" value="IG"/>
    <property type="match status" value="4"/>
</dbReference>
<evidence type="ECO:0000256" key="1">
    <source>
        <dbReference type="ARBA" id="ARBA00022729"/>
    </source>
</evidence>
<evidence type="ECO:0000256" key="2">
    <source>
        <dbReference type="ARBA" id="ARBA00023157"/>
    </source>
</evidence>